<dbReference type="STRING" id="13616.ENSMODP00000048565"/>
<reference evidence="2" key="2">
    <citation type="submission" date="2025-08" db="UniProtKB">
        <authorList>
            <consortium name="Ensembl"/>
        </authorList>
    </citation>
    <scope>IDENTIFICATION</scope>
</reference>
<dbReference type="Ensembl" id="ENSMODT00000053617.1">
    <property type="protein sequence ID" value="ENSMODP00000048565.1"/>
    <property type="gene ID" value="ENSMODG00000045868.1"/>
</dbReference>
<evidence type="ECO:0000313" key="2">
    <source>
        <dbReference type="Ensembl" id="ENSMODP00000048565.1"/>
    </source>
</evidence>
<organism evidence="2 3">
    <name type="scientific">Monodelphis domestica</name>
    <name type="common">Gray short-tailed opossum</name>
    <dbReference type="NCBI Taxonomy" id="13616"/>
    <lineage>
        <taxon>Eukaryota</taxon>
        <taxon>Metazoa</taxon>
        <taxon>Chordata</taxon>
        <taxon>Craniata</taxon>
        <taxon>Vertebrata</taxon>
        <taxon>Euteleostomi</taxon>
        <taxon>Mammalia</taxon>
        <taxon>Metatheria</taxon>
        <taxon>Didelphimorphia</taxon>
        <taxon>Didelphidae</taxon>
        <taxon>Monodelphis</taxon>
    </lineage>
</organism>
<dbReference type="Proteomes" id="UP000002280">
    <property type="component" value="Unplaced"/>
</dbReference>
<protein>
    <submittedName>
        <fullName evidence="2">Uncharacterized protein</fullName>
    </submittedName>
</protein>
<dbReference type="AlphaFoldDB" id="A0A5F8GM10"/>
<dbReference type="GeneTree" id="ENSGT00850000133583"/>
<proteinExistence type="predicted"/>
<dbReference type="Bgee" id="ENSMODG00000045868">
    <property type="expression patterns" value="Expressed in testis and 18 other cell types or tissues"/>
</dbReference>
<feature type="compositionally biased region" description="Low complexity" evidence="1">
    <location>
        <begin position="128"/>
        <end position="137"/>
    </location>
</feature>
<name>A0A5F8GM10_MONDO</name>
<dbReference type="InParanoid" id="A0A5F8GM10"/>
<evidence type="ECO:0000313" key="3">
    <source>
        <dbReference type="Proteomes" id="UP000002280"/>
    </source>
</evidence>
<keyword evidence="3" id="KW-1185">Reference proteome</keyword>
<reference evidence="2" key="1">
    <citation type="journal article" date="2007" name="Nature">
        <title>Genome of the marsupial Monodelphis domestica reveals innovation in non-coding sequences.</title>
        <authorList>
            <person name="Mikkelsen T.S."/>
            <person name="Wakefield M.J."/>
            <person name="Aken B."/>
            <person name="Amemiya C.T."/>
            <person name="Chang J.L."/>
            <person name="Duke S."/>
            <person name="Garber M."/>
            <person name="Gentles A.J."/>
            <person name="Goodstadt L."/>
            <person name="Heger A."/>
            <person name="Jurka J."/>
            <person name="Kamal M."/>
            <person name="Mauceli E."/>
            <person name="Searle S.M."/>
            <person name="Sharpe T."/>
            <person name="Baker M.L."/>
            <person name="Batzer M.A."/>
            <person name="Benos P.V."/>
            <person name="Belov K."/>
            <person name="Clamp M."/>
            <person name="Cook A."/>
            <person name="Cuff J."/>
            <person name="Das R."/>
            <person name="Davidow L."/>
            <person name="Deakin J.E."/>
            <person name="Fazzari M.J."/>
            <person name="Glass J.L."/>
            <person name="Grabherr M."/>
            <person name="Greally J.M."/>
            <person name="Gu W."/>
            <person name="Hore T.A."/>
            <person name="Huttley G.A."/>
            <person name="Kleber M."/>
            <person name="Jirtle R.L."/>
            <person name="Koina E."/>
            <person name="Lee J.T."/>
            <person name="Mahony S."/>
            <person name="Marra M.A."/>
            <person name="Miller R.D."/>
            <person name="Nicholls R.D."/>
            <person name="Oda M."/>
            <person name="Papenfuss A.T."/>
            <person name="Parra Z.E."/>
            <person name="Pollock D.D."/>
            <person name="Ray D.A."/>
            <person name="Schein J.E."/>
            <person name="Speed T.P."/>
            <person name="Thompson K."/>
            <person name="VandeBerg J.L."/>
            <person name="Wade C.M."/>
            <person name="Walker J.A."/>
            <person name="Waters P.D."/>
            <person name="Webber C."/>
            <person name="Weidman J.R."/>
            <person name="Xie X."/>
            <person name="Zody M.C."/>
            <person name="Baldwin J."/>
            <person name="Abdouelleil A."/>
            <person name="Abdulkadir J."/>
            <person name="Abebe A."/>
            <person name="Abera B."/>
            <person name="Abreu J."/>
            <person name="Acer S.C."/>
            <person name="Aftuck L."/>
            <person name="Alexander A."/>
            <person name="An P."/>
            <person name="Anderson E."/>
            <person name="Anderson S."/>
            <person name="Arachi H."/>
            <person name="Azer M."/>
            <person name="Bachantsang P."/>
            <person name="Barry A."/>
            <person name="Bayul T."/>
            <person name="Berlin A."/>
            <person name="Bessette D."/>
            <person name="Bloom T."/>
            <person name="Bloom T."/>
            <person name="Boguslavskiy L."/>
            <person name="Bonnet C."/>
            <person name="Boukhgalter B."/>
            <person name="Bourzgui I."/>
            <person name="Brown A."/>
            <person name="Cahill P."/>
            <person name="Channer S."/>
            <person name="Cheshatsang Y."/>
            <person name="Chuda L."/>
            <person name="Citroen M."/>
            <person name="Collymore A."/>
            <person name="Cooke P."/>
            <person name="Costello M."/>
            <person name="D'Aco K."/>
            <person name="Daza R."/>
            <person name="De Haan G."/>
            <person name="DeGray S."/>
            <person name="DeMaso C."/>
            <person name="Dhargay N."/>
            <person name="Dooley K."/>
            <person name="Dooley E."/>
            <person name="Doricent M."/>
            <person name="Dorje P."/>
            <person name="Dorjee K."/>
            <person name="Dupes A."/>
            <person name="Elong R."/>
            <person name="Falk J."/>
            <person name="Farina A."/>
            <person name="Faro S."/>
            <person name="Ferguson D."/>
            <person name="Fisher S."/>
            <person name="Foley C.D."/>
            <person name="Franke A."/>
            <person name="Friedrich D."/>
            <person name="Gadbois L."/>
            <person name="Gearin G."/>
            <person name="Gearin C.R."/>
            <person name="Giannoukos G."/>
            <person name="Goode T."/>
            <person name="Graham J."/>
            <person name="Grandbois E."/>
            <person name="Grewal S."/>
            <person name="Gyaltsen K."/>
            <person name="Hafez N."/>
            <person name="Hagos B."/>
            <person name="Hall J."/>
            <person name="Henson C."/>
            <person name="Hollinger A."/>
            <person name="Honan T."/>
            <person name="Huard M.D."/>
            <person name="Hughes L."/>
            <person name="Hurhula B."/>
            <person name="Husby M.E."/>
            <person name="Kamat A."/>
            <person name="Kanga B."/>
            <person name="Kashin S."/>
            <person name="Khazanovich D."/>
            <person name="Kisner P."/>
            <person name="Lance K."/>
            <person name="Lara M."/>
            <person name="Lee W."/>
            <person name="Lennon N."/>
            <person name="Letendre F."/>
            <person name="LeVine R."/>
            <person name="Lipovsky A."/>
            <person name="Liu X."/>
            <person name="Liu J."/>
            <person name="Liu S."/>
            <person name="Lokyitsang T."/>
            <person name="Lokyitsang Y."/>
            <person name="Lubonja R."/>
            <person name="Lui A."/>
            <person name="MacDonald P."/>
            <person name="Magnisalis V."/>
            <person name="Maru K."/>
            <person name="Matthews C."/>
            <person name="McCusker W."/>
            <person name="McDonough S."/>
            <person name="Mehta T."/>
            <person name="Meldrim J."/>
            <person name="Meneus L."/>
            <person name="Mihai O."/>
            <person name="Mihalev A."/>
            <person name="Mihova T."/>
            <person name="Mittelman R."/>
            <person name="Mlenga V."/>
            <person name="Montmayeur A."/>
            <person name="Mulrain L."/>
            <person name="Navidi A."/>
            <person name="Naylor J."/>
            <person name="Negash T."/>
            <person name="Nguyen T."/>
            <person name="Nguyen N."/>
            <person name="Nicol R."/>
            <person name="Norbu C."/>
            <person name="Norbu N."/>
            <person name="Novod N."/>
            <person name="O'Neill B."/>
            <person name="Osman S."/>
            <person name="Markiewicz E."/>
            <person name="Oyono O.L."/>
            <person name="Patti C."/>
            <person name="Phunkhang P."/>
            <person name="Pierre F."/>
            <person name="Priest M."/>
            <person name="Raghuraman S."/>
            <person name="Rege F."/>
            <person name="Reyes R."/>
            <person name="Rise C."/>
            <person name="Rogov P."/>
            <person name="Ross K."/>
            <person name="Ryan E."/>
            <person name="Settipalli S."/>
            <person name="Shea T."/>
            <person name="Sherpa N."/>
            <person name="Shi L."/>
            <person name="Shih D."/>
            <person name="Sparrow T."/>
            <person name="Spaulding J."/>
            <person name="Stalker J."/>
            <person name="Stange-Thomann N."/>
            <person name="Stavropoulos S."/>
            <person name="Stone C."/>
            <person name="Strader C."/>
            <person name="Tesfaye S."/>
            <person name="Thomson T."/>
            <person name="Thoulutsang Y."/>
            <person name="Thoulutsang D."/>
            <person name="Topham K."/>
            <person name="Topping I."/>
            <person name="Tsamla T."/>
            <person name="Vassiliev H."/>
            <person name="Vo A."/>
            <person name="Wangchuk T."/>
            <person name="Wangdi T."/>
            <person name="Weiand M."/>
            <person name="Wilkinson J."/>
            <person name="Wilson A."/>
            <person name="Yadav S."/>
            <person name="Young G."/>
            <person name="Yu Q."/>
            <person name="Zembek L."/>
            <person name="Zhong D."/>
            <person name="Zimmer A."/>
            <person name="Zwirko Z."/>
            <person name="Jaffe D.B."/>
            <person name="Alvarez P."/>
            <person name="Brockman W."/>
            <person name="Butler J."/>
            <person name="Chin C."/>
            <person name="Gnerre S."/>
            <person name="MacCallum I."/>
            <person name="Graves J.A."/>
            <person name="Ponting C.P."/>
            <person name="Breen M."/>
            <person name="Samollow P.B."/>
            <person name="Lander E.S."/>
            <person name="Lindblad-Toh K."/>
        </authorList>
    </citation>
    <scope>NUCLEOTIDE SEQUENCE [LARGE SCALE GENOMIC DNA]</scope>
</reference>
<feature type="region of interest" description="Disordered" evidence="1">
    <location>
        <begin position="75"/>
        <end position="95"/>
    </location>
</feature>
<sequence length="148" mass="15900">MHPGTPATAGLPEPEPQELCAFMSGVAARILRTLQPRKARAPRRKPNHRRFLYNQLCRSFADIQAATRHLALTVLSQEGPGPQAKPRPQRPPSPFLGVAQALAVPENRGPGLALSPWALQSPLMSFLSSPLSSQSKLGAETSPACQVP</sequence>
<reference evidence="2" key="3">
    <citation type="submission" date="2025-09" db="UniProtKB">
        <authorList>
            <consortium name="Ensembl"/>
        </authorList>
    </citation>
    <scope>IDENTIFICATION</scope>
</reference>
<feature type="compositionally biased region" description="Pro residues" evidence="1">
    <location>
        <begin position="83"/>
        <end position="94"/>
    </location>
</feature>
<feature type="region of interest" description="Disordered" evidence="1">
    <location>
        <begin position="128"/>
        <end position="148"/>
    </location>
</feature>
<evidence type="ECO:0000256" key="1">
    <source>
        <dbReference type="SAM" id="MobiDB-lite"/>
    </source>
</evidence>
<accession>A0A5F8GM10</accession>